<dbReference type="InterPro" id="IPR000073">
    <property type="entry name" value="AB_hydrolase_1"/>
</dbReference>
<evidence type="ECO:0000313" key="2">
    <source>
        <dbReference type="EMBL" id="MDQ0201269.1"/>
    </source>
</evidence>
<keyword evidence="3" id="KW-1185">Reference proteome</keyword>
<dbReference type="Gene3D" id="3.40.50.1820">
    <property type="entry name" value="alpha/beta hydrolase"/>
    <property type="match status" value="1"/>
</dbReference>
<reference evidence="2 3" key="1">
    <citation type="submission" date="2023-07" db="EMBL/GenBank/DDBJ databases">
        <title>Genomic Encyclopedia of Type Strains, Phase IV (KMG-IV): sequencing the most valuable type-strain genomes for metagenomic binning, comparative biology and taxonomic classification.</title>
        <authorList>
            <person name="Goeker M."/>
        </authorList>
    </citation>
    <scope>NUCLEOTIDE SEQUENCE [LARGE SCALE GENOMIC DNA]</scope>
    <source>
        <strain evidence="2 3">DSM 27594</strain>
    </source>
</reference>
<name>A0ABT9Y296_9BACI</name>
<dbReference type="RefSeq" id="WP_307412434.1">
    <property type="nucleotide sequence ID" value="NZ_JAUSTW010000008.1"/>
</dbReference>
<dbReference type="EMBL" id="JAUSTW010000008">
    <property type="protein sequence ID" value="MDQ0201269.1"/>
    <property type="molecule type" value="Genomic_DNA"/>
</dbReference>
<dbReference type="SUPFAM" id="SSF53474">
    <property type="entry name" value="alpha/beta-Hydrolases"/>
    <property type="match status" value="1"/>
</dbReference>
<organism evidence="2 3">
    <name type="scientific">Neobacillus ginsengisoli</name>
    <dbReference type="NCBI Taxonomy" id="904295"/>
    <lineage>
        <taxon>Bacteria</taxon>
        <taxon>Bacillati</taxon>
        <taxon>Bacillota</taxon>
        <taxon>Bacilli</taxon>
        <taxon>Bacillales</taxon>
        <taxon>Bacillaceae</taxon>
        <taxon>Neobacillus</taxon>
    </lineage>
</organism>
<feature type="domain" description="AB hydrolase-1" evidence="1">
    <location>
        <begin position="3"/>
        <end position="64"/>
    </location>
</feature>
<gene>
    <name evidence="2" type="ORF">J2S10_004475</name>
</gene>
<dbReference type="Pfam" id="PF00561">
    <property type="entry name" value="Abhydrolase_1"/>
    <property type="match status" value="1"/>
</dbReference>
<comment type="caution">
    <text evidence="2">The sequence shown here is derived from an EMBL/GenBank/DDBJ whole genome shotgun (WGS) entry which is preliminary data.</text>
</comment>
<proteinExistence type="predicted"/>
<evidence type="ECO:0000313" key="3">
    <source>
        <dbReference type="Proteomes" id="UP001224122"/>
    </source>
</evidence>
<dbReference type="InterPro" id="IPR029058">
    <property type="entry name" value="AB_hydrolase_fold"/>
</dbReference>
<accession>A0ABT9Y296</accession>
<evidence type="ECO:0000259" key="1">
    <source>
        <dbReference type="Pfam" id="PF00561"/>
    </source>
</evidence>
<protein>
    <submittedName>
        <fullName evidence="2">Pimeloyl-ACP methyl ester carboxylesterase</fullName>
    </submittedName>
</protein>
<sequence>MENWDPEFIGALAKDRPIILFDNAGVGESSGETPSTIAEMAKNAASFINALGLQQVDVLGLSIGVRSSRGSIATAGFNSPLSIGGYCSTIRRWSQFSARCICG</sequence>
<dbReference type="Proteomes" id="UP001224122">
    <property type="component" value="Unassembled WGS sequence"/>
</dbReference>